<dbReference type="Proteomes" id="UP000030669">
    <property type="component" value="Unassembled WGS sequence"/>
</dbReference>
<name>S7RWD5_GLOTA</name>
<dbReference type="eggNOG" id="ENOG502SK3R">
    <property type="taxonomic scope" value="Eukaryota"/>
</dbReference>
<dbReference type="KEGG" id="gtr:GLOTRDRAFT_33360"/>
<evidence type="ECO:0000313" key="3">
    <source>
        <dbReference type="Proteomes" id="UP000030669"/>
    </source>
</evidence>
<feature type="region of interest" description="Disordered" evidence="1">
    <location>
        <begin position="83"/>
        <end position="113"/>
    </location>
</feature>
<dbReference type="GeneID" id="19305490"/>
<dbReference type="EMBL" id="KB469297">
    <property type="protein sequence ID" value="EPQ59195.1"/>
    <property type="molecule type" value="Genomic_DNA"/>
</dbReference>
<reference evidence="2 3" key="1">
    <citation type="journal article" date="2012" name="Science">
        <title>The Paleozoic origin of enzymatic lignin decomposition reconstructed from 31 fungal genomes.</title>
        <authorList>
            <person name="Floudas D."/>
            <person name="Binder M."/>
            <person name="Riley R."/>
            <person name="Barry K."/>
            <person name="Blanchette R.A."/>
            <person name="Henrissat B."/>
            <person name="Martinez A.T."/>
            <person name="Otillar R."/>
            <person name="Spatafora J.W."/>
            <person name="Yadav J.S."/>
            <person name="Aerts A."/>
            <person name="Benoit I."/>
            <person name="Boyd A."/>
            <person name="Carlson A."/>
            <person name="Copeland A."/>
            <person name="Coutinho P.M."/>
            <person name="de Vries R.P."/>
            <person name="Ferreira P."/>
            <person name="Findley K."/>
            <person name="Foster B."/>
            <person name="Gaskell J."/>
            <person name="Glotzer D."/>
            <person name="Gorecki P."/>
            <person name="Heitman J."/>
            <person name="Hesse C."/>
            <person name="Hori C."/>
            <person name="Igarashi K."/>
            <person name="Jurgens J.A."/>
            <person name="Kallen N."/>
            <person name="Kersten P."/>
            <person name="Kohler A."/>
            <person name="Kuees U."/>
            <person name="Kumar T.K.A."/>
            <person name="Kuo A."/>
            <person name="LaButti K."/>
            <person name="Larrondo L.F."/>
            <person name="Lindquist E."/>
            <person name="Ling A."/>
            <person name="Lombard V."/>
            <person name="Lucas S."/>
            <person name="Lundell T."/>
            <person name="Martin R."/>
            <person name="McLaughlin D.J."/>
            <person name="Morgenstern I."/>
            <person name="Morin E."/>
            <person name="Murat C."/>
            <person name="Nagy L.G."/>
            <person name="Nolan M."/>
            <person name="Ohm R.A."/>
            <person name="Patyshakuliyeva A."/>
            <person name="Rokas A."/>
            <person name="Ruiz-Duenas F.J."/>
            <person name="Sabat G."/>
            <person name="Salamov A."/>
            <person name="Samejima M."/>
            <person name="Schmutz J."/>
            <person name="Slot J.C."/>
            <person name="St John F."/>
            <person name="Stenlid J."/>
            <person name="Sun H."/>
            <person name="Sun S."/>
            <person name="Syed K."/>
            <person name="Tsang A."/>
            <person name="Wiebenga A."/>
            <person name="Young D."/>
            <person name="Pisabarro A."/>
            <person name="Eastwood D.C."/>
            <person name="Martin F."/>
            <person name="Cullen D."/>
            <person name="Grigoriev I.V."/>
            <person name="Hibbett D.S."/>
        </authorList>
    </citation>
    <scope>NUCLEOTIDE SEQUENCE [LARGE SCALE GENOMIC DNA]</scope>
    <source>
        <strain evidence="2 3">ATCC 11539</strain>
    </source>
</reference>
<feature type="region of interest" description="Disordered" evidence="1">
    <location>
        <begin position="1101"/>
        <end position="1122"/>
    </location>
</feature>
<dbReference type="OMA" id="RLWQGVD"/>
<dbReference type="RefSeq" id="XP_007861694.1">
    <property type="nucleotide sequence ID" value="XM_007863503.1"/>
</dbReference>
<evidence type="ECO:0000313" key="2">
    <source>
        <dbReference type="EMBL" id="EPQ59195.1"/>
    </source>
</evidence>
<gene>
    <name evidence="2" type="ORF">GLOTRDRAFT_33360</name>
</gene>
<sequence>RRTEPEAFYLDVFFNAQPTAHYDANKRHKPSNALVPTSIAYAGGQATFAVDMGLDFATRLMILKGNFTSISLAIYGELASDPPPATYPEPKQLPSVEPSPLLPSLDPSNSPDPTSLAKQLLTLIDDAPPLPLLIRLMFCLKPSNEDWENPDFPYLYADLDYAADAQHFDLQEAYAAIGRPIADDTSAESFVRFAEKVASCIEQKNSDQTYYLSGILARAASQHPALAPALLERVDLETIMEPSHMDSSVLQRLLTACTNPIIAGHLQADWFLSLLSVTISNPAVESSTKANANKLKVRILGWPILEDALSNTQADFSLATQLLREIGCEEQSFGVWLACEVMHEDLRTKLAENSVMPFPLLHPPALFRSELAAAGVSHDEFIAFLRAYLGVACVLAVFAWSDSLGSKVCRERTLAVIRLWQEVDGYREIVNHLLLLRQMVFRLECNLNNDPPTSSGISTERILLSLASYNPGSMLSPDMIKCSLNLQHPLSAITEDERLTMRRLAIIAEDGAPAAVEVLGQRYESPMKMEDIRSIRVSLTIMERELENGVEGEWRALEALWGERRHGLVTMLAEALSVIISDIRSFFSLRPPPETSQHVLAELFETARDLLKVMVRLVPAYPLPSRPMCMLVADIADLFVCTDSADMLYSQASPACIAAQSSRQACIDAVRTLCQPSEGTPLTRHDGKSNACVVLRTLLEHGLRCGDTDPAYHILQVFSLIDHLLPFAASPGDEGQAMWLREVLPNVLSELKVFFRALDTDNRVHFAKRLANLDSGVLGIGEWLVSEELSYLENMMKELQGGISDGGRTPRTQFTHCQVSSSLKFVCDLVAAGNTSPWCLQYLTTDPVAVASLKTSLSALLDLFHWSEFLIGIGLSLSANWARNFDQSLGVVIVQILLRDQDVSPGNQRVILDLAWNVLQDVDRAAVDSERVRVELSSRLAQMARSLDQSLTLEPEDPTPDLLLSITEWLIKPVSSNESKVCLDLTANHLSNILQRIKAGSTQNRTAIVENLEGWISVSGDEKPVSLRPLPDHFILSVHDLEGLLQDRMDVDVPSTPPQKPLSHSQDVFGLVTVSPPTALLRSPAVTGLTKTYANNDFRQLRQTPSARQNTSRLPSMHVDVGAMGPPEGTMLTLIYYRNSS</sequence>
<keyword evidence="3" id="KW-1185">Reference proteome</keyword>
<dbReference type="AlphaFoldDB" id="S7RWD5"/>
<evidence type="ECO:0000256" key="1">
    <source>
        <dbReference type="SAM" id="MobiDB-lite"/>
    </source>
</evidence>
<accession>S7RWD5</accession>
<feature type="non-terminal residue" evidence="2">
    <location>
        <position position="1"/>
    </location>
</feature>
<dbReference type="OrthoDB" id="2011702at2759"/>
<feature type="compositionally biased region" description="Polar residues" evidence="1">
    <location>
        <begin position="1101"/>
        <end position="1114"/>
    </location>
</feature>
<evidence type="ECO:0008006" key="4">
    <source>
        <dbReference type="Google" id="ProtNLM"/>
    </source>
</evidence>
<dbReference type="HOGENOM" id="CLU_008184_0_0_1"/>
<dbReference type="STRING" id="670483.S7RWD5"/>
<protein>
    <recommendedName>
        <fullName evidence="4">Virilizer N-terminal domain-containing protein</fullName>
    </recommendedName>
</protein>
<feature type="compositionally biased region" description="Low complexity" evidence="1">
    <location>
        <begin position="93"/>
        <end position="113"/>
    </location>
</feature>
<organism evidence="2 3">
    <name type="scientific">Gloeophyllum trabeum (strain ATCC 11539 / FP-39264 / Madison 617)</name>
    <name type="common">Brown rot fungus</name>
    <dbReference type="NCBI Taxonomy" id="670483"/>
    <lineage>
        <taxon>Eukaryota</taxon>
        <taxon>Fungi</taxon>
        <taxon>Dikarya</taxon>
        <taxon>Basidiomycota</taxon>
        <taxon>Agaricomycotina</taxon>
        <taxon>Agaricomycetes</taxon>
        <taxon>Gloeophyllales</taxon>
        <taxon>Gloeophyllaceae</taxon>
        <taxon>Gloeophyllum</taxon>
    </lineage>
</organism>
<proteinExistence type="predicted"/>